<reference evidence="1" key="1">
    <citation type="submission" date="2019-11" db="EMBL/GenBank/DDBJ databases">
        <title>Nori genome reveals adaptations in red seaweeds to the harsh intertidal environment.</title>
        <authorList>
            <person name="Wang D."/>
            <person name="Mao Y."/>
        </authorList>
    </citation>
    <scope>NUCLEOTIDE SEQUENCE</scope>
    <source>
        <tissue evidence="1">Gametophyte</tissue>
    </source>
</reference>
<evidence type="ECO:0000313" key="1">
    <source>
        <dbReference type="EMBL" id="KAK1866644.1"/>
    </source>
</evidence>
<accession>A0ACC3C8M5</accession>
<name>A0ACC3C8M5_PYRYE</name>
<evidence type="ECO:0000313" key="2">
    <source>
        <dbReference type="Proteomes" id="UP000798662"/>
    </source>
</evidence>
<sequence>MRKIRRHCWRGVKFWRHCWCIAYRRDWHVVAPHTSPRPPSPPGDRPALSIIIYPQRLFLSRFSACRHCLHSAVTTTVCVLTLAPPSRIFTSGSRFCPSYARPLVLHRLPSPPPLVPLCRCAPAMDQQRELLEQTRVALREERAARSAAQPQSALQGTKEFATNTLGGLAIGVGAVVAGPIAGARTKSAKGFFAGVAGGLLVGVAAPLAGAGTGIYKLGTGVKHQLRGKRPEGEDEEGMDAIGTRVVLEEDARAYEAERAALYEGLLADGETAVPKGRPADTTYYEVLGVPVDADASTIRKAYYRLSRANHPDKHPDDPQAGEKFIVISEAYQVLSDDEKRASYHAHGKDAVNNEQLLDAERLFTLMFGADKFKHLIGDMATAAMHLSAAPGDDADSPETRARLVAVQTEREQMLARLLSRRLERYVHGDQKTFVDHANREVAVLRGEPFGKDLFHAIGWVYVNKGEMALGSLKSPLGLMGYVSELEGLGHMFHTQVSSLRGTMGLAAAAQSTAAPPSRVSGAGGATKAADGKPAPSTGSAAGGGAAGAASGAGADGGSDDADADEIHQQETRQAVSGLGALWLASLVDVETTLRKVVSLVCKEEGVSKADRELRAKGLIELGKIFQAA</sequence>
<organism evidence="1 2">
    <name type="scientific">Pyropia yezoensis</name>
    <name type="common">Susabi-nori</name>
    <name type="synonym">Porphyra yezoensis</name>
    <dbReference type="NCBI Taxonomy" id="2788"/>
    <lineage>
        <taxon>Eukaryota</taxon>
        <taxon>Rhodophyta</taxon>
        <taxon>Bangiophyceae</taxon>
        <taxon>Bangiales</taxon>
        <taxon>Bangiaceae</taxon>
        <taxon>Pyropia</taxon>
    </lineage>
</organism>
<protein>
    <submittedName>
        <fullName evidence="1">Uncharacterized protein</fullName>
    </submittedName>
</protein>
<comment type="caution">
    <text evidence="1">The sequence shown here is derived from an EMBL/GenBank/DDBJ whole genome shotgun (WGS) entry which is preliminary data.</text>
</comment>
<proteinExistence type="predicted"/>
<dbReference type="Proteomes" id="UP000798662">
    <property type="component" value="Chromosome 2"/>
</dbReference>
<keyword evidence="2" id="KW-1185">Reference proteome</keyword>
<gene>
    <name evidence="1" type="ORF">I4F81_009159</name>
</gene>
<dbReference type="EMBL" id="CM020619">
    <property type="protein sequence ID" value="KAK1866644.1"/>
    <property type="molecule type" value="Genomic_DNA"/>
</dbReference>